<keyword evidence="1" id="KW-0378">Hydrolase</keyword>
<organism evidence="5 6">
    <name type="scientific">Desulfonema limicola</name>
    <dbReference type="NCBI Taxonomy" id="45656"/>
    <lineage>
        <taxon>Bacteria</taxon>
        <taxon>Pseudomonadati</taxon>
        <taxon>Thermodesulfobacteriota</taxon>
        <taxon>Desulfobacteria</taxon>
        <taxon>Desulfobacterales</taxon>
        <taxon>Desulfococcaceae</taxon>
        <taxon>Desulfonema</taxon>
    </lineage>
</organism>
<dbReference type="PROSITE" id="PS50110">
    <property type="entry name" value="RESPONSE_REGULATORY"/>
    <property type="match status" value="1"/>
</dbReference>
<dbReference type="InterPro" id="IPR036457">
    <property type="entry name" value="PPM-type-like_dom_sf"/>
</dbReference>
<keyword evidence="2" id="KW-0597">Phosphoprotein</keyword>
<dbReference type="PANTHER" id="PTHR43156">
    <property type="entry name" value="STAGE II SPORULATION PROTEIN E-RELATED"/>
    <property type="match status" value="1"/>
</dbReference>
<dbReference type="SMART" id="SM00448">
    <property type="entry name" value="REC"/>
    <property type="match status" value="1"/>
</dbReference>
<evidence type="ECO:0000313" key="6">
    <source>
        <dbReference type="Proteomes" id="UP000663720"/>
    </source>
</evidence>
<keyword evidence="3" id="KW-0175">Coiled coil</keyword>
<dbReference type="Pfam" id="PF00072">
    <property type="entry name" value="Response_reg"/>
    <property type="match status" value="1"/>
</dbReference>
<reference evidence="5" key="1">
    <citation type="journal article" date="2021" name="Microb. Physiol.">
        <title>Proteogenomic Insights into the Physiology of Marine, Sulfate-Reducing, Filamentous Desulfonema limicola and Desulfonema magnum.</title>
        <authorList>
            <person name="Schnaars V."/>
            <person name="Wohlbrand L."/>
            <person name="Scheve S."/>
            <person name="Hinrichs C."/>
            <person name="Reinhardt R."/>
            <person name="Rabus R."/>
        </authorList>
    </citation>
    <scope>NUCLEOTIDE SEQUENCE</scope>
    <source>
        <strain evidence="5">5ac10</strain>
    </source>
</reference>
<feature type="domain" description="Response regulatory" evidence="4">
    <location>
        <begin position="5"/>
        <end position="124"/>
    </location>
</feature>
<dbReference type="InterPro" id="IPR011006">
    <property type="entry name" value="CheY-like_superfamily"/>
</dbReference>
<dbReference type="SUPFAM" id="SSF52172">
    <property type="entry name" value="CheY-like"/>
    <property type="match status" value="1"/>
</dbReference>
<evidence type="ECO:0000313" key="5">
    <source>
        <dbReference type="EMBL" id="QTA83720.1"/>
    </source>
</evidence>
<dbReference type="EMBL" id="CP061799">
    <property type="protein sequence ID" value="QTA83720.1"/>
    <property type="molecule type" value="Genomic_DNA"/>
</dbReference>
<evidence type="ECO:0000259" key="4">
    <source>
        <dbReference type="PROSITE" id="PS50110"/>
    </source>
</evidence>
<dbReference type="Pfam" id="PF07228">
    <property type="entry name" value="SpoIIE"/>
    <property type="match status" value="1"/>
</dbReference>
<name>A0A975BEC3_9BACT</name>
<dbReference type="Gene3D" id="3.40.50.2300">
    <property type="match status" value="1"/>
</dbReference>
<dbReference type="GO" id="GO:0016791">
    <property type="term" value="F:phosphatase activity"/>
    <property type="evidence" value="ECO:0007669"/>
    <property type="project" value="TreeGrafter"/>
</dbReference>
<accession>A0A975BEC3</accession>
<evidence type="ECO:0000256" key="3">
    <source>
        <dbReference type="SAM" id="Coils"/>
    </source>
</evidence>
<dbReference type="PANTHER" id="PTHR43156:SF2">
    <property type="entry name" value="STAGE II SPORULATION PROTEIN E"/>
    <property type="match status" value="1"/>
</dbReference>
<dbReference type="SMART" id="SM00331">
    <property type="entry name" value="PP2C_SIG"/>
    <property type="match status" value="1"/>
</dbReference>
<feature type="coiled-coil region" evidence="3">
    <location>
        <begin position="131"/>
        <end position="165"/>
    </location>
</feature>
<dbReference type="InterPro" id="IPR052016">
    <property type="entry name" value="Bact_Sigma-Reg"/>
</dbReference>
<sequence length="408" mass="46543">MKNKHILMAEDELHIRDTLSLVLKMAGYKITAAENGTKALKIIQEMQRTGSLPDLLLTDLNMAEGSGLDLIENIRAMDINIPVLVMTAYGNKDIVIELMRKECAEYIDKPFDPGELLRRLSLVFEKQEKKQLVKENELEQSFQEKAELERKVDSYARRFENLRTQVDSAVSEYQNLIQINDKEHTIHVAYRIKPFAELGGDLINIRHSSMGCDILIADVAGHDMGASFHTVLVKTFFDENSHFNYDGQTFFKLLNKKLLENGSRERMVTAIFLRLNLKNMSGEVTCAAHPPLIKIPARIPVPKPIFSQGDALGIHSDPLFESRVFCFEPKDRFFLRTDGITNAWQLNVETGKKQRFTESYLLYLIEELNLLPLDAMIKKIEHAVTAPFQYKLNDDMLIAGVEIPDNIS</sequence>
<dbReference type="InterPro" id="IPR001789">
    <property type="entry name" value="Sig_transdc_resp-reg_receiver"/>
</dbReference>
<evidence type="ECO:0000256" key="1">
    <source>
        <dbReference type="ARBA" id="ARBA00022801"/>
    </source>
</evidence>
<dbReference type="InterPro" id="IPR001932">
    <property type="entry name" value="PPM-type_phosphatase-like_dom"/>
</dbReference>
<proteinExistence type="predicted"/>
<dbReference type="CDD" id="cd00156">
    <property type="entry name" value="REC"/>
    <property type="match status" value="1"/>
</dbReference>
<dbReference type="GO" id="GO:0000160">
    <property type="term" value="P:phosphorelay signal transduction system"/>
    <property type="evidence" value="ECO:0007669"/>
    <property type="project" value="InterPro"/>
</dbReference>
<keyword evidence="6" id="KW-1185">Reference proteome</keyword>
<gene>
    <name evidence="5" type="ORF">dnl_61350</name>
</gene>
<dbReference type="KEGG" id="dli:dnl_61350"/>
<dbReference type="AlphaFoldDB" id="A0A975BEC3"/>
<protein>
    <submittedName>
        <fullName evidence="5">Two component system response regulator, PPM-type phosphatase domain-containing protein</fullName>
    </submittedName>
</protein>
<feature type="modified residue" description="4-aspartylphosphate" evidence="2">
    <location>
        <position position="59"/>
    </location>
</feature>
<dbReference type="RefSeq" id="WP_207689522.1">
    <property type="nucleotide sequence ID" value="NZ_CP061799.1"/>
</dbReference>
<evidence type="ECO:0000256" key="2">
    <source>
        <dbReference type="PROSITE-ProRule" id="PRU00169"/>
    </source>
</evidence>
<dbReference type="Proteomes" id="UP000663720">
    <property type="component" value="Chromosome"/>
</dbReference>
<dbReference type="Gene3D" id="3.60.40.10">
    <property type="entry name" value="PPM-type phosphatase domain"/>
    <property type="match status" value="1"/>
</dbReference>